<gene>
    <name evidence="1" type="ORF">HAX54_011456</name>
</gene>
<reference evidence="1 2" key="1">
    <citation type="journal article" date="2021" name="BMC Genomics">
        <title>Datura genome reveals duplications of psychoactive alkaloid biosynthetic genes and high mutation rate following tissue culture.</title>
        <authorList>
            <person name="Rajewski A."/>
            <person name="Carter-House D."/>
            <person name="Stajich J."/>
            <person name="Litt A."/>
        </authorList>
    </citation>
    <scope>NUCLEOTIDE SEQUENCE [LARGE SCALE GENOMIC DNA]</scope>
    <source>
        <strain evidence="1">AR-01</strain>
    </source>
</reference>
<dbReference type="Proteomes" id="UP000823775">
    <property type="component" value="Unassembled WGS sequence"/>
</dbReference>
<protein>
    <submittedName>
        <fullName evidence="1">Uncharacterized protein</fullName>
    </submittedName>
</protein>
<evidence type="ECO:0000313" key="2">
    <source>
        <dbReference type="Proteomes" id="UP000823775"/>
    </source>
</evidence>
<proteinExistence type="predicted"/>
<comment type="caution">
    <text evidence="1">The sequence shown here is derived from an EMBL/GenBank/DDBJ whole genome shotgun (WGS) entry which is preliminary data.</text>
</comment>
<organism evidence="1 2">
    <name type="scientific">Datura stramonium</name>
    <name type="common">Jimsonweed</name>
    <name type="synonym">Common thornapple</name>
    <dbReference type="NCBI Taxonomy" id="4076"/>
    <lineage>
        <taxon>Eukaryota</taxon>
        <taxon>Viridiplantae</taxon>
        <taxon>Streptophyta</taxon>
        <taxon>Embryophyta</taxon>
        <taxon>Tracheophyta</taxon>
        <taxon>Spermatophyta</taxon>
        <taxon>Magnoliopsida</taxon>
        <taxon>eudicotyledons</taxon>
        <taxon>Gunneridae</taxon>
        <taxon>Pentapetalae</taxon>
        <taxon>asterids</taxon>
        <taxon>lamiids</taxon>
        <taxon>Solanales</taxon>
        <taxon>Solanaceae</taxon>
        <taxon>Solanoideae</taxon>
        <taxon>Datureae</taxon>
        <taxon>Datura</taxon>
    </lineage>
</organism>
<keyword evidence="2" id="KW-1185">Reference proteome</keyword>
<name>A0ABS8TI36_DATST</name>
<dbReference type="EMBL" id="JACEIK010001652">
    <property type="protein sequence ID" value="MCD7471146.1"/>
    <property type="molecule type" value="Genomic_DNA"/>
</dbReference>
<evidence type="ECO:0000313" key="1">
    <source>
        <dbReference type="EMBL" id="MCD7471146.1"/>
    </source>
</evidence>
<accession>A0ABS8TI36</accession>
<sequence length="104" mass="11759">MGVVTRRGGREGLGVQANSWLIMGQYEQWSYFMLPQKCRLACRHRSGGWVGVGWESASEPLQTRSFEALTDGESEECQVPSTRTLETIWSDDAFPDLDNIPPFF</sequence>